<feature type="region of interest" description="Disordered" evidence="1">
    <location>
        <begin position="773"/>
        <end position="817"/>
    </location>
</feature>
<dbReference type="PANTHER" id="PTHR12307:SF36">
    <property type="entry name" value="GLYCOGEN-BINDING SUBUNIT 76A"/>
    <property type="match status" value="1"/>
</dbReference>
<feature type="region of interest" description="Disordered" evidence="1">
    <location>
        <begin position="465"/>
        <end position="486"/>
    </location>
</feature>
<keyword evidence="4" id="KW-1185">Reference proteome</keyword>
<feature type="compositionally biased region" description="Polar residues" evidence="1">
    <location>
        <begin position="178"/>
        <end position="194"/>
    </location>
</feature>
<feature type="compositionally biased region" description="Polar residues" evidence="1">
    <location>
        <begin position="81"/>
        <end position="90"/>
    </location>
</feature>
<sequence>MTSAVCAPPPYFTPYMDRIYTRDSNSAGAPLPRIPRRAPPSSRLHSAVGSPSNTMAATALQNLFITPSQTTFVIQPPTPPSASLESMPSESKSHTQDEPASSSSCSESSYVQMSDSKSRRVRAIPKHIGGVCPPEQSTPTPALFKANAKLDDTRLAWPSREDSGEVESETAREDDTPRASSSQKPASFKKTSNLRLDLSELHTPSAGPSSESLAAATSPPSRAESVTVGQLARKKSGEPLKSSLKSRRPVVRGDLSVVTAALTSKSEPNTPTHIKSVHFDAKLEHVKLFLAEQKPLAISREGSPTDDTSGTDSDFPSFIYGGMSDEERIRKSLAIDVTNLPPRIFEENDVALESLTLAVDGGSVNGRIRVRNIAFEKWIAVRFTFDWWQTTSEVTAKYIESLPGGIFDRFGFSIRLNDMLKRIEEKTLFLAVRYSVVGREIWDSNNGQNYEVKFRRQKLVLAPSPQLVAQRPSNENDSATGKTTELRDLKTRLEQVVVQKERRMLSRRTASESDNFTLKSGLPLSSRYDFSASLKSPWKGGSPFSDDRSKANTYTHMPRRSSANQKTLESKFNTRGSPRIVDSRDSSPVPFYGGSDLEDTPVPQAILSRRNNSRNHQRGYFDLGMGSSGSAVKRTPPGTPRMESVFRYNSFPPTDGSASMRSSRVVSPARNGMLSPSWPIGLGGSEESTPSITSNEGSSQNSSRNTSPMPSPVEGPMHADDGPVESNNYNVFLNRFCFYTGSDSMLDVPIDALHRSHSASSVEELLFAPSPPHYLSPAHTPTRSSSFDDVAGMSGSSTPTGHSIFGSPSPAPVAFVH</sequence>
<dbReference type="InterPro" id="IPR050782">
    <property type="entry name" value="PP1_regulatory_subunit_3"/>
</dbReference>
<feature type="domain" description="CBM21" evidence="2">
    <location>
        <begin position="342"/>
        <end position="453"/>
    </location>
</feature>
<feature type="region of interest" description="Disordered" evidence="1">
    <location>
        <begin position="71"/>
        <end position="120"/>
    </location>
</feature>
<evidence type="ECO:0000259" key="2">
    <source>
        <dbReference type="PROSITE" id="PS51159"/>
    </source>
</evidence>
<evidence type="ECO:0000313" key="4">
    <source>
        <dbReference type="Proteomes" id="UP001497453"/>
    </source>
</evidence>
<dbReference type="PANTHER" id="PTHR12307">
    <property type="entry name" value="PROTEIN PHOSPHATASE 1 REGULATORY SUBUNIT"/>
    <property type="match status" value="1"/>
</dbReference>
<proteinExistence type="predicted"/>
<feature type="compositionally biased region" description="Polar residues" evidence="1">
    <location>
        <begin position="656"/>
        <end position="665"/>
    </location>
</feature>
<reference evidence="4" key="1">
    <citation type="submission" date="2024-04" db="EMBL/GenBank/DDBJ databases">
        <authorList>
            <person name="Shaw F."/>
            <person name="Minotto A."/>
        </authorList>
    </citation>
    <scope>NUCLEOTIDE SEQUENCE [LARGE SCALE GENOMIC DNA]</scope>
</reference>
<protein>
    <recommendedName>
        <fullName evidence="2">CBM21 domain-containing protein</fullName>
    </recommendedName>
</protein>
<dbReference type="Gene3D" id="2.60.40.2440">
    <property type="entry name" value="Carbohydrate binding type-21 domain"/>
    <property type="match status" value="1"/>
</dbReference>
<organism evidence="3 4">
    <name type="scientific">Somion occarium</name>
    <dbReference type="NCBI Taxonomy" id="3059160"/>
    <lineage>
        <taxon>Eukaryota</taxon>
        <taxon>Fungi</taxon>
        <taxon>Dikarya</taxon>
        <taxon>Basidiomycota</taxon>
        <taxon>Agaricomycotina</taxon>
        <taxon>Agaricomycetes</taxon>
        <taxon>Polyporales</taxon>
        <taxon>Cerrenaceae</taxon>
        <taxon>Somion</taxon>
    </lineage>
</organism>
<gene>
    <name evidence="3" type="ORF">GFSPODELE1_LOCUS4468</name>
</gene>
<dbReference type="InterPro" id="IPR038175">
    <property type="entry name" value="CBM21_dom_sf"/>
</dbReference>
<feature type="compositionally biased region" description="Polar residues" evidence="1">
    <location>
        <begin position="471"/>
        <end position="483"/>
    </location>
</feature>
<feature type="region of interest" description="Disordered" evidence="1">
    <location>
        <begin position="536"/>
        <end position="722"/>
    </location>
</feature>
<dbReference type="PROSITE" id="PS51159">
    <property type="entry name" value="CBM21"/>
    <property type="match status" value="1"/>
</dbReference>
<feature type="region of interest" description="Disordered" evidence="1">
    <location>
        <begin position="154"/>
        <end position="247"/>
    </location>
</feature>
<dbReference type="InterPro" id="IPR005036">
    <property type="entry name" value="CBM21_dom"/>
</dbReference>
<accession>A0ABP1D940</accession>
<feature type="compositionally biased region" description="Polar residues" evidence="1">
    <location>
        <begin position="551"/>
        <end position="576"/>
    </location>
</feature>
<feature type="compositionally biased region" description="Basic and acidic residues" evidence="1">
    <location>
        <begin position="154"/>
        <end position="177"/>
    </location>
</feature>
<dbReference type="EMBL" id="OZ037946">
    <property type="protein sequence ID" value="CAL1703224.1"/>
    <property type="molecule type" value="Genomic_DNA"/>
</dbReference>
<name>A0ABP1D940_9APHY</name>
<evidence type="ECO:0000313" key="3">
    <source>
        <dbReference type="EMBL" id="CAL1703224.1"/>
    </source>
</evidence>
<dbReference type="Proteomes" id="UP001497453">
    <property type="component" value="Chromosome 3"/>
</dbReference>
<evidence type="ECO:0000256" key="1">
    <source>
        <dbReference type="SAM" id="MobiDB-lite"/>
    </source>
</evidence>
<dbReference type="Pfam" id="PF03370">
    <property type="entry name" value="CBM_21"/>
    <property type="match status" value="1"/>
</dbReference>
<feature type="region of interest" description="Disordered" evidence="1">
    <location>
        <begin position="23"/>
        <end position="50"/>
    </location>
</feature>
<feature type="compositionally biased region" description="Polar residues" evidence="1">
    <location>
        <begin position="686"/>
        <end position="708"/>
    </location>
</feature>